<evidence type="ECO:0000313" key="2">
    <source>
        <dbReference type="Proteomes" id="UP000183947"/>
    </source>
</evidence>
<reference evidence="2" key="1">
    <citation type="submission" date="2016-11" db="EMBL/GenBank/DDBJ databases">
        <authorList>
            <person name="Varghese N."/>
            <person name="Submissions S."/>
        </authorList>
    </citation>
    <scope>NUCLEOTIDE SEQUENCE [LARGE SCALE GENOMIC DNA]</scope>
    <source>
        <strain evidence="2">DSM 18569</strain>
    </source>
</reference>
<protein>
    <submittedName>
        <fullName evidence="1">Uncharacterized protein</fullName>
    </submittedName>
</protein>
<name>A0A1M6Q0W2_9BACT</name>
<dbReference type="EMBL" id="FRAS01000001">
    <property type="protein sequence ID" value="SHK13850.1"/>
    <property type="molecule type" value="Genomic_DNA"/>
</dbReference>
<organism evidence="1 2">
    <name type="scientific">Hymenobacter psychrotolerans DSM 18569</name>
    <dbReference type="NCBI Taxonomy" id="1121959"/>
    <lineage>
        <taxon>Bacteria</taxon>
        <taxon>Pseudomonadati</taxon>
        <taxon>Bacteroidota</taxon>
        <taxon>Cytophagia</taxon>
        <taxon>Cytophagales</taxon>
        <taxon>Hymenobacteraceae</taxon>
        <taxon>Hymenobacter</taxon>
    </lineage>
</organism>
<sequence>MKQEASYQVRCQVTTAELQHGEVVSTRQTEHHLLTNTYEVTEVFSDLYAQFRGPRLLGLQILSICRCQSRQAVAA</sequence>
<dbReference type="AlphaFoldDB" id="A0A1M6Q0W2"/>
<accession>A0A1M6Q0W2</accession>
<evidence type="ECO:0000313" key="1">
    <source>
        <dbReference type="EMBL" id="SHK13850.1"/>
    </source>
</evidence>
<gene>
    <name evidence="1" type="ORF">SAMN02746009_00416</name>
</gene>
<proteinExistence type="predicted"/>
<keyword evidence="2" id="KW-1185">Reference proteome</keyword>
<dbReference type="Proteomes" id="UP000183947">
    <property type="component" value="Unassembled WGS sequence"/>
</dbReference>